<dbReference type="CDD" id="cd06171">
    <property type="entry name" value="Sigma70_r4"/>
    <property type="match status" value="1"/>
</dbReference>
<keyword evidence="2 6" id="KW-0805">Transcription regulation</keyword>
<feature type="domain" description="RNA polymerase sigma-70 region 2" evidence="7">
    <location>
        <begin position="20"/>
        <end position="85"/>
    </location>
</feature>
<dbReference type="Pfam" id="PF04542">
    <property type="entry name" value="Sigma70_r2"/>
    <property type="match status" value="1"/>
</dbReference>
<dbReference type="PANTHER" id="PTHR43133">
    <property type="entry name" value="RNA POLYMERASE ECF-TYPE SIGMA FACTO"/>
    <property type="match status" value="1"/>
</dbReference>
<feature type="domain" description="RNA polymerase sigma factor 70 region 4 type 2" evidence="8">
    <location>
        <begin position="116"/>
        <end position="167"/>
    </location>
</feature>
<dbReference type="PANTHER" id="PTHR43133:SF51">
    <property type="entry name" value="RNA POLYMERASE SIGMA FACTOR"/>
    <property type="match status" value="1"/>
</dbReference>
<protein>
    <recommendedName>
        <fullName evidence="6">RNA polymerase sigma factor</fullName>
    </recommendedName>
</protein>
<keyword evidence="3 6" id="KW-0731">Sigma factor</keyword>
<dbReference type="SUPFAM" id="SSF88659">
    <property type="entry name" value="Sigma3 and sigma4 domains of RNA polymerase sigma factors"/>
    <property type="match status" value="1"/>
</dbReference>
<comment type="similarity">
    <text evidence="1 6">Belongs to the sigma-70 factor family. ECF subfamily.</text>
</comment>
<dbReference type="InterPro" id="IPR013249">
    <property type="entry name" value="RNA_pol_sigma70_r4_t2"/>
</dbReference>
<evidence type="ECO:0000259" key="7">
    <source>
        <dbReference type="Pfam" id="PF04542"/>
    </source>
</evidence>
<evidence type="ECO:0000313" key="9">
    <source>
        <dbReference type="EMBL" id="MCX2745253.1"/>
    </source>
</evidence>
<evidence type="ECO:0000313" key="10">
    <source>
        <dbReference type="Proteomes" id="UP001209885"/>
    </source>
</evidence>
<evidence type="ECO:0000256" key="2">
    <source>
        <dbReference type="ARBA" id="ARBA00023015"/>
    </source>
</evidence>
<dbReference type="InterPro" id="IPR007627">
    <property type="entry name" value="RNA_pol_sigma70_r2"/>
</dbReference>
<evidence type="ECO:0000256" key="3">
    <source>
        <dbReference type="ARBA" id="ARBA00023082"/>
    </source>
</evidence>
<name>A0ABT3RTZ6_9BACT</name>
<dbReference type="InterPro" id="IPR000838">
    <property type="entry name" value="RNA_pol_sigma70_ECF_CS"/>
</dbReference>
<keyword evidence="10" id="KW-1185">Reference proteome</keyword>
<accession>A0ABT3RTZ6</accession>
<dbReference type="InterPro" id="IPR039425">
    <property type="entry name" value="RNA_pol_sigma-70-like"/>
</dbReference>
<evidence type="ECO:0000259" key="8">
    <source>
        <dbReference type="Pfam" id="PF08281"/>
    </source>
</evidence>
<dbReference type="SUPFAM" id="SSF88946">
    <property type="entry name" value="Sigma2 domain of RNA polymerase sigma factors"/>
    <property type="match status" value="1"/>
</dbReference>
<evidence type="ECO:0000256" key="6">
    <source>
        <dbReference type="RuleBase" id="RU000716"/>
    </source>
</evidence>
<comment type="caution">
    <text evidence="9">The sequence shown here is derived from an EMBL/GenBank/DDBJ whole genome shotgun (WGS) entry which is preliminary data.</text>
</comment>
<dbReference type="InterPro" id="IPR013324">
    <property type="entry name" value="RNA_pol_sigma_r3/r4-like"/>
</dbReference>
<dbReference type="NCBIfam" id="TIGR02937">
    <property type="entry name" value="sigma70-ECF"/>
    <property type="match status" value="1"/>
</dbReference>
<dbReference type="Pfam" id="PF08281">
    <property type="entry name" value="Sigma70_r4_2"/>
    <property type="match status" value="1"/>
</dbReference>
<reference evidence="9 10" key="1">
    <citation type="submission" date="2022-11" db="EMBL/GenBank/DDBJ databases">
        <title>The characterization of three novel Bacteroidetes species and genomic analysis of their roles in tidal elemental geochemical cycles.</title>
        <authorList>
            <person name="Ma K."/>
        </authorList>
    </citation>
    <scope>NUCLEOTIDE SEQUENCE [LARGE SCALE GENOMIC DNA]</scope>
    <source>
        <strain evidence="9 10">M17</strain>
    </source>
</reference>
<keyword evidence="5 6" id="KW-0804">Transcription</keyword>
<gene>
    <name evidence="9" type="ORF">OO013_15350</name>
</gene>
<dbReference type="PROSITE" id="PS01063">
    <property type="entry name" value="SIGMA70_ECF"/>
    <property type="match status" value="1"/>
</dbReference>
<dbReference type="InterPro" id="IPR036388">
    <property type="entry name" value="WH-like_DNA-bd_sf"/>
</dbReference>
<evidence type="ECO:0000256" key="4">
    <source>
        <dbReference type="ARBA" id="ARBA00023125"/>
    </source>
</evidence>
<sequence length="175" mass="20629">MEEQLTKNNLTEIEFSVILTNYKERIYWHIRKMVIDHDDSDDITQDTFIKVYENLEKFKGDSDLFTWIYRIATNECLKFLRKKKRASIFSFSSLESELNNSLTSSVYVDGNEVEIKLQKALLKLPDKQRLIFNMKYFDNMSYEEISSITETSVGGLKASYHHAVKKIKKYISLPD</sequence>
<keyword evidence="4 6" id="KW-0238">DNA-binding</keyword>
<dbReference type="Gene3D" id="1.10.10.10">
    <property type="entry name" value="Winged helix-like DNA-binding domain superfamily/Winged helix DNA-binding domain"/>
    <property type="match status" value="1"/>
</dbReference>
<dbReference type="EMBL" id="JAPFQN010000009">
    <property type="protein sequence ID" value="MCX2745253.1"/>
    <property type="molecule type" value="Genomic_DNA"/>
</dbReference>
<proteinExistence type="inferred from homology"/>
<evidence type="ECO:0000256" key="1">
    <source>
        <dbReference type="ARBA" id="ARBA00010641"/>
    </source>
</evidence>
<dbReference type="Gene3D" id="1.10.1740.10">
    <property type="match status" value="1"/>
</dbReference>
<dbReference type="InterPro" id="IPR013325">
    <property type="entry name" value="RNA_pol_sigma_r2"/>
</dbReference>
<dbReference type="InterPro" id="IPR014284">
    <property type="entry name" value="RNA_pol_sigma-70_dom"/>
</dbReference>
<evidence type="ECO:0000256" key="5">
    <source>
        <dbReference type="ARBA" id="ARBA00023163"/>
    </source>
</evidence>
<dbReference type="Proteomes" id="UP001209885">
    <property type="component" value="Unassembled WGS sequence"/>
</dbReference>
<organism evidence="9 10">
    <name type="scientific">Mangrovivirga halotolerans</name>
    <dbReference type="NCBI Taxonomy" id="2993936"/>
    <lineage>
        <taxon>Bacteria</taxon>
        <taxon>Pseudomonadati</taxon>
        <taxon>Bacteroidota</taxon>
        <taxon>Cytophagia</taxon>
        <taxon>Cytophagales</taxon>
        <taxon>Mangrovivirgaceae</taxon>
        <taxon>Mangrovivirga</taxon>
    </lineage>
</organism>